<dbReference type="Proteomes" id="UP001145050">
    <property type="component" value="Unassembled WGS sequence"/>
</dbReference>
<protein>
    <submittedName>
        <fullName evidence="2">Nuclease domain-containing protein</fullName>
    </submittedName>
</protein>
<gene>
    <name evidence="2" type="ORF">NC797_05865</name>
</gene>
<dbReference type="RefSeq" id="WP_272435839.1">
    <property type="nucleotide sequence ID" value="NZ_JAMQKB010000004.1"/>
</dbReference>
<dbReference type="EMBL" id="JAMQKB010000004">
    <property type="protein sequence ID" value="MDC3424034.1"/>
    <property type="molecule type" value="Genomic_DNA"/>
</dbReference>
<accession>A0A9X3WV83</accession>
<keyword evidence="1" id="KW-0175">Coiled coil</keyword>
<comment type="caution">
    <text evidence="2">The sequence shown here is derived from an EMBL/GenBank/DDBJ whole genome shotgun (WGS) entry which is preliminary data.</text>
</comment>
<dbReference type="InterPro" id="IPR007505">
    <property type="entry name" value="PDDEXK_7"/>
</dbReference>
<evidence type="ECO:0000313" key="2">
    <source>
        <dbReference type="EMBL" id="MDC3424034.1"/>
    </source>
</evidence>
<name>A0A9X3WV83_9BACI</name>
<dbReference type="AlphaFoldDB" id="A0A9X3WV83"/>
<sequence length="627" mass="73791">MDSLTKTRNIPLLIDNTEHLPFLLKIVVGQGLHQEVLDVTGLTTKSHMIHQYIYPITELKDVMIELRTGEDLDIKIVWNKMNENEAEENTNSFHLSRNNPVHILYQNGRGEEYPWRCGTYHFEVYFNNRVYFGGFKIDPKNVDSNQLEHIHEVINQNLNGLAQDYIHHKKALGNGNLSDFENHSYWHYFRWYESIETKLLSSLKMIEQNGYHDIQPSYQIGEQPRRLDNKSLRFEASYKGSIFRGTKYLNKLYDSTFDLDINRLVKIRTYDILSQMGQGIHFLKKIYTDQLNYLDKMKSELEELKATRETIENAKRITEREKQRISSTIFGKEISFQKQKGQLDQMSNLLKKVELFKRTLTGKIHSNFWRAVTLDPPKRLMVGKHPGYHLFHQVWRASHSLNKVKGNDSTVLPVYKPTYVLYEYYVYFGMLTILQELGYDAEEETLTEQLLRTFYQDGLRDGTKVSLVKDDTLINLTYDEDIEPDANVALERKTHFYSGGGKRKPDIRIDLYKKSDGNWFYKNTFIVEVKYSPFHNIFHRQGQTRAMEQMYEYWKIMYIRELNNFERHAIGQVVCVYPGSEAQPIVCPESCGIFLQYLPKVNATSIYDITGKEELTALVSEWIQKNR</sequence>
<organism evidence="2 3">
    <name type="scientific">Terrihalobacillus insolitus</name>
    <dbReference type="NCBI Taxonomy" id="2950438"/>
    <lineage>
        <taxon>Bacteria</taxon>
        <taxon>Bacillati</taxon>
        <taxon>Bacillota</taxon>
        <taxon>Bacilli</taxon>
        <taxon>Bacillales</taxon>
        <taxon>Bacillaceae</taxon>
        <taxon>Terrihalobacillus</taxon>
    </lineage>
</organism>
<dbReference type="Pfam" id="PF04411">
    <property type="entry name" value="PDDEXK_7"/>
    <property type="match status" value="1"/>
</dbReference>
<reference evidence="2" key="1">
    <citation type="submission" date="2022-06" db="EMBL/GenBank/DDBJ databases">
        <title>Aquibacillus sp. a new bacterium isolated from soil saline samples.</title>
        <authorList>
            <person name="Galisteo C."/>
            <person name="De La Haba R."/>
            <person name="Sanchez-Porro C."/>
            <person name="Ventosa A."/>
        </authorList>
    </citation>
    <scope>NUCLEOTIDE SEQUENCE</scope>
    <source>
        <strain evidence="2">3ASR75-11</strain>
    </source>
</reference>
<proteinExistence type="predicted"/>
<keyword evidence="3" id="KW-1185">Reference proteome</keyword>
<feature type="coiled-coil region" evidence="1">
    <location>
        <begin position="287"/>
        <end position="324"/>
    </location>
</feature>
<evidence type="ECO:0000313" key="3">
    <source>
        <dbReference type="Proteomes" id="UP001145050"/>
    </source>
</evidence>
<evidence type="ECO:0000256" key="1">
    <source>
        <dbReference type="SAM" id="Coils"/>
    </source>
</evidence>